<feature type="region of interest" description="Disordered" evidence="1">
    <location>
        <begin position="17"/>
        <end position="39"/>
    </location>
</feature>
<feature type="compositionally biased region" description="Polar residues" evidence="1">
    <location>
        <begin position="27"/>
        <end position="39"/>
    </location>
</feature>
<protein>
    <submittedName>
        <fullName evidence="4">Uncharacterized protein</fullName>
    </submittedName>
</protein>
<dbReference type="Proteomes" id="UP000306102">
    <property type="component" value="Unassembled WGS sequence"/>
</dbReference>
<dbReference type="EMBL" id="SDRB02001731">
    <property type="protein sequence ID" value="THG20781.1"/>
    <property type="molecule type" value="Genomic_DNA"/>
</dbReference>
<feature type="domain" description="DUF2828" evidence="2">
    <location>
        <begin position="133"/>
        <end position="262"/>
    </location>
</feature>
<name>A0A4S4EUZ5_CAMSN</name>
<organism evidence="4 5">
    <name type="scientific">Camellia sinensis var. sinensis</name>
    <name type="common">China tea</name>
    <dbReference type="NCBI Taxonomy" id="542762"/>
    <lineage>
        <taxon>Eukaryota</taxon>
        <taxon>Viridiplantae</taxon>
        <taxon>Streptophyta</taxon>
        <taxon>Embryophyta</taxon>
        <taxon>Tracheophyta</taxon>
        <taxon>Spermatophyta</taxon>
        <taxon>Magnoliopsida</taxon>
        <taxon>eudicotyledons</taxon>
        <taxon>Gunneridae</taxon>
        <taxon>Pentapetalae</taxon>
        <taxon>asterids</taxon>
        <taxon>Ericales</taxon>
        <taxon>Theaceae</taxon>
        <taxon>Camellia</taxon>
    </lineage>
</organism>
<feature type="domain" description="DUF7788" evidence="3">
    <location>
        <begin position="345"/>
        <end position="533"/>
    </location>
</feature>
<dbReference type="AlphaFoldDB" id="A0A4S4EUZ5"/>
<proteinExistence type="predicted"/>
<dbReference type="PIRSF" id="PIRSF015417">
    <property type="entry name" value="T31B5_30_vWA"/>
    <property type="match status" value="1"/>
</dbReference>
<sequence>MYYTLLKQLTGPPILHPPNTAGKLLPANTTGKTPPDSSQKPLNNVLLHLNLNGLPENLTSWLKHAWSSNPLTTLKLICHLCSCPNKEWFYAAVIWLHQNHPLTLAFNIRIFSGFGCLRDFLVILDRSLVDPEEQTRSMTKKEREITRARRVVGKYRCDSNYRRLHDRVSDLFAESLKSDLEFLKSGDVERIGLASKHCPSIDSTFDKSTLICEGIARRIFPRESDSVYVEIKEAHYAYRVRERLRKEVLVPLRKALATREKDSISDPQSARTRRTSTFRKVIAKGVDKRFRFYAMIAAKYANKSDESLFAHQFTSAFDPNTCSETADTQRRRLVEDLLKTENLKNSIAICDASGKAAIMNIGLAMSLLISELSDGPWKGKVFTFNDRPKLRKIEGDNPHAKAQYIKQLAFSNNDNHKVDFCKVFDRILQVLMNGKMSKDKMVKRVFMFSENEFCKVAKNYEKENYKEVWENYRKRGHKTVPEVVFFNLRDTVNCCVMIVTPTGMKSVEIMISGFLKRLINLFLKREGVENLDVVMKSLPKQEDLITLTGLGERYKDVDLLVFD</sequence>
<dbReference type="PANTHER" id="PTHR31373:SF17">
    <property type="entry name" value="OS06G0652100 PROTEIN"/>
    <property type="match status" value="1"/>
</dbReference>
<gene>
    <name evidence="4" type="ORF">TEA_003855</name>
</gene>
<dbReference type="Pfam" id="PF11443">
    <property type="entry name" value="DUF2828"/>
    <property type="match status" value="2"/>
</dbReference>
<dbReference type="InterPro" id="IPR056690">
    <property type="entry name" value="DUF7788"/>
</dbReference>
<accession>A0A4S4EUZ5</accession>
<evidence type="ECO:0000259" key="2">
    <source>
        <dbReference type="Pfam" id="PF11443"/>
    </source>
</evidence>
<evidence type="ECO:0000259" key="3">
    <source>
        <dbReference type="Pfam" id="PF25043"/>
    </source>
</evidence>
<dbReference type="Pfam" id="PF25043">
    <property type="entry name" value="DUF7788"/>
    <property type="match status" value="1"/>
</dbReference>
<keyword evidence="5" id="KW-1185">Reference proteome</keyword>
<reference evidence="4 5" key="1">
    <citation type="journal article" date="2018" name="Proc. Natl. Acad. Sci. U.S.A.">
        <title>Draft genome sequence of Camellia sinensis var. sinensis provides insights into the evolution of the tea genome and tea quality.</title>
        <authorList>
            <person name="Wei C."/>
            <person name="Yang H."/>
            <person name="Wang S."/>
            <person name="Zhao J."/>
            <person name="Liu C."/>
            <person name="Gao L."/>
            <person name="Xia E."/>
            <person name="Lu Y."/>
            <person name="Tai Y."/>
            <person name="She G."/>
            <person name="Sun J."/>
            <person name="Cao H."/>
            <person name="Tong W."/>
            <person name="Gao Q."/>
            <person name="Li Y."/>
            <person name="Deng W."/>
            <person name="Jiang X."/>
            <person name="Wang W."/>
            <person name="Chen Q."/>
            <person name="Zhang S."/>
            <person name="Li H."/>
            <person name="Wu J."/>
            <person name="Wang P."/>
            <person name="Li P."/>
            <person name="Shi C."/>
            <person name="Zheng F."/>
            <person name="Jian J."/>
            <person name="Huang B."/>
            <person name="Shan D."/>
            <person name="Shi M."/>
            <person name="Fang C."/>
            <person name="Yue Y."/>
            <person name="Li F."/>
            <person name="Li D."/>
            <person name="Wei S."/>
            <person name="Han B."/>
            <person name="Jiang C."/>
            <person name="Yin Y."/>
            <person name="Xia T."/>
            <person name="Zhang Z."/>
            <person name="Bennetzen J.L."/>
            <person name="Zhao S."/>
            <person name="Wan X."/>
        </authorList>
    </citation>
    <scope>NUCLEOTIDE SEQUENCE [LARGE SCALE GENOMIC DNA]</scope>
    <source>
        <strain evidence="5">cv. Shuchazao</strain>
        <tissue evidence="4">Leaf</tissue>
    </source>
</reference>
<dbReference type="InterPro" id="IPR011205">
    <property type="entry name" value="UCP015417_vWA"/>
</dbReference>
<comment type="caution">
    <text evidence="4">The sequence shown here is derived from an EMBL/GenBank/DDBJ whole genome shotgun (WGS) entry which is preliminary data.</text>
</comment>
<dbReference type="PANTHER" id="PTHR31373">
    <property type="entry name" value="OS06G0652100 PROTEIN"/>
    <property type="match status" value="1"/>
</dbReference>
<evidence type="ECO:0000256" key="1">
    <source>
        <dbReference type="SAM" id="MobiDB-lite"/>
    </source>
</evidence>
<feature type="domain" description="DUF2828" evidence="2">
    <location>
        <begin position="37"/>
        <end position="132"/>
    </location>
</feature>
<dbReference type="InterPro" id="IPR058580">
    <property type="entry name" value="DUF2828"/>
</dbReference>
<evidence type="ECO:0000313" key="4">
    <source>
        <dbReference type="EMBL" id="THG20781.1"/>
    </source>
</evidence>
<evidence type="ECO:0000313" key="5">
    <source>
        <dbReference type="Proteomes" id="UP000306102"/>
    </source>
</evidence>